<name>A0A3P7Q218_DIBLA</name>
<sequence length="243" mass="27271">MRFPEAGTIEARRCLLGGDDFCLEMNLSRDDQIRQAVNQIESVQHWLKGQLAAEQSARDWMPPESELADFVNRLLYLLCLVSPLCPPQVAESVDEVRSQHWWSTFLQGYQFAGDLVATVNYPLPHSHDAVSSAAHLLATAKLALLAQDGNPETANRDLFALEPLLATPAAADASSQQPLRRKPYLDVYRDPIPSSEAHVAQCLIQRLRTRVQEVLCEWPDHPALLKVFLHPVLLLLSIFCCRI</sequence>
<gene>
    <name evidence="1" type="ORF">DILT_LOCUS14527</name>
</gene>
<evidence type="ECO:0000313" key="2">
    <source>
        <dbReference type="Proteomes" id="UP000281553"/>
    </source>
</evidence>
<accession>A0A3P7Q218</accession>
<dbReference type="Proteomes" id="UP000281553">
    <property type="component" value="Unassembled WGS sequence"/>
</dbReference>
<evidence type="ECO:0000313" key="1">
    <source>
        <dbReference type="EMBL" id="VDN24899.1"/>
    </source>
</evidence>
<reference evidence="1 2" key="1">
    <citation type="submission" date="2018-11" db="EMBL/GenBank/DDBJ databases">
        <authorList>
            <consortium name="Pathogen Informatics"/>
        </authorList>
    </citation>
    <scope>NUCLEOTIDE SEQUENCE [LARGE SCALE GENOMIC DNA]</scope>
</reference>
<dbReference type="EMBL" id="UYRU01074656">
    <property type="protein sequence ID" value="VDN24899.1"/>
    <property type="molecule type" value="Genomic_DNA"/>
</dbReference>
<dbReference type="AlphaFoldDB" id="A0A3P7Q218"/>
<proteinExistence type="predicted"/>
<protein>
    <submittedName>
        <fullName evidence="1">Uncharacterized protein</fullName>
    </submittedName>
</protein>
<keyword evidence="2" id="KW-1185">Reference proteome</keyword>
<organism evidence="1 2">
    <name type="scientific">Dibothriocephalus latus</name>
    <name type="common">Fish tapeworm</name>
    <name type="synonym">Diphyllobothrium latum</name>
    <dbReference type="NCBI Taxonomy" id="60516"/>
    <lineage>
        <taxon>Eukaryota</taxon>
        <taxon>Metazoa</taxon>
        <taxon>Spiralia</taxon>
        <taxon>Lophotrochozoa</taxon>
        <taxon>Platyhelminthes</taxon>
        <taxon>Cestoda</taxon>
        <taxon>Eucestoda</taxon>
        <taxon>Diphyllobothriidea</taxon>
        <taxon>Diphyllobothriidae</taxon>
        <taxon>Dibothriocephalus</taxon>
    </lineage>
</organism>